<dbReference type="UniPathway" id="UPA00219"/>
<accession>A0A2M7THA1</accession>
<keyword evidence="7" id="KW-0472">Membrane</keyword>
<dbReference type="Pfam" id="PF03734">
    <property type="entry name" value="YkuD"/>
    <property type="match status" value="1"/>
</dbReference>
<keyword evidence="4 6" id="KW-0573">Peptidoglycan synthesis</keyword>
<evidence type="ECO:0000256" key="3">
    <source>
        <dbReference type="ARBA" id="ARBA00022960"/>
    </source>
</evidence>
<evidence type="ECO:0000259" key="8">
    <source>
        <dbReference type="PROSITE" id="PS52029"/>
    </source>
</evidence>
<dbReference type="GO" id="GO:0071555">
    <property type="term" value="P:cell wall organization"/>
    <property type="evidence" value="ECO:0007669"/>
    <property type="project" value="UniProtKB-UniRule"/>
</dbReference>
<dbReference type="SUPFAM" id="SSF141523">
    <property type="entry name" value="L,D-transpeptidase catalytic domain-like"/>
    <property type="match status" value="1"/>
</dbReference>
<dbReference type="GO" id="GO:0071972">
    <property type="term" value="F:peptidoglycan L,D-transpeptidase activity"/>
    <property type="evidence" value="ECO:0007669"/>
    <property type="project" value="TreeGrafter"/>
</dbReference>
<evidence type="ECO:0000256" key="5">
    <source>
        <dbReference type="ARBA" id="ARBA00023316"/>
    </source>
</evidence>
<dbReference type="GO" id="GO:0016740">
    <property type="term" value="F:transferase activity"/>
    <property type="evidence" value="ECO:0007669"/>
    <property type="project" value="UniProtKB-KW"/>
</dbReference>
<reference evidence="10" key="1">
    <citation type="submission" date="2017-09" db="EMBL/GenBank/DDBJ databases">
        <title>Depth-based differentiation of microbial function through sediment-hosted aquifers and enrichment of novel symbionts in the deep terrestrial subsurface.</title>
        <authorList>
            <person name="Probst A.J."/>
            <person name="Ladd B."/>
            <person name="Jarett J.K."/>
            <person name="Geller-Mcgrath D.E."/>
            <person name="Sieber C.M.K."/>
            <person name="Emerson J.B."/>
            <person name="Anantharaman K."/>
            <person name="Thomas B.C."/>
            <person name="Malmstrom R."/>
            <person name="Stieglmeier M."/>
            <person name="Klingl A."/>
            <person name="Woyke T."/>
            <person name="Ryan C.M."/>
            <person name="Banfield J.F."/>
        </authorList>
    </citation>
    <scope>NUCLEOTIDE SEQUENCE [LARGE SCALE GENOMIC DNA]</scope>
</reference>
<dbReference type="Proteomes" id="UP000228920">
    <property type="component" value="Unassembled WGS sequence"/>
</dbReference>
<dbReference type="GO" id="GO:0005576">
    <property type="term" value="C:extracellular region"/>
    <property type="evidence" value="ECO:0007669"/>
    <property type="project" value="TreeGrafter"/>
</dbReference>
<evidence type="ECO:0000256" key="2">
    <source>
        <dbReference type="ARBA" id="ARBA00022679"/>
    </source>
</evidence>
<evidence type="ECO:0000256" key="1">
    <source>
        <dbReference type="ARBA" id="ARBA00004752"/>
    </source>
</evidence>
<dbReference type="PANTHER" id="PTHR30582">
    <property type="entry name" value="L,D-TRANSPEPTIDASE"/>
    <property type="match status" value="1"/>
</dbReference>
<keyword evidence="7" id="KW-1133">Transmembrane helix</keyword>
<evidence type="ECO:0000313" key="10">
    <source>
        <dbReference type="Proteomes" id="UP000228920"/>
    </source>
</evidence>
<comment type="caution">
    <text evidence="9">The sequence shown here is derived from an EMBL/GenBank/DDBJ whole genome shotgun (WGS) entry which is preliminary data.</text>
</comment>
<dbReference type="GO" id="GO:0008360">
    <property type="term" value="P:regulation of cell shape"/>
    <property type="evidence" value="ECO:0007669"/>
    <property type="project" value="UniProtKB-UniRule"/>
</dbReference>
<feature type="domain" description="L,D-TPase catalytic" evidence="8">
    <location>
        <begin position="199"/>
        <end position="326"/>
    </location>
</feature>
<dbReference type="PROSITE" id="PS52029">
    <property type="entry name" value="LD_TPASE"/>
    <property type="match status" value="1"/>
</dbReference>
<dbReference type="EMBL" id="PFNL01000131">
    <property type="protein sequence ID" value="PIZ45548.1"/>
    <property type="molecule type" value="Genomic_DNA"/>
</dbReference>
<keyword evidence="2" id="KW-0808">Transferase</keyword>
<organism evidence="9 10">
    <name type="scientific">candidate division WWE3 bacterium CG_4_10_14_0_2_um_filter_41_14</name>
    <dbReference type="NCBI Taxonomy" id="1975072"/>
    <lineage>
        <taxon>Bacteria</taxon>
        <taxon>Katanobacteria</taxon>
    </lineage>
</organism>
<name>A0A2M7THA1_UNCKA</name>
<keyword evidence="3 6" id="KW-0133">Cell shape</keyword>
<keyword evidence="7" id="KW-0812">Transmembrane</keyword>
<dbReference type="GO" id="GO:0018104">
    <property type="term" value="P:peptidoglycan-protein cross-linking"/>
    <property type="evidence" value="ECO:0007669"/>
    <property type="project" value="TreeGrafter"/>
</dbReference>
<dbReference type="InterPro" id="IPR050979">
    <property type="entry name" value="LD-transpeptidase"/>
</dbReference>
<feature type="active site" description="Proton donor/acceptor" evidence="6">
    <location>
        <position position="274"/>
    </location>
</feature>
<evidence type="ECO:0000256" key="4">
    <source>
        <dbReference type="ARBA" id="ARBA00022984"/>
    </source>
</evidence>
<dbReference type="PANTHER" id="PTHR30582:SF2">
    <property type="entry name" value="L,D-TRANSPEPTIDASE YCIB-RELATED"/>
    <property type="match status" value="1"/>
</dbReference>
<dbReference type="InterPro" id="IPR005490">
    <property type="entry name" value="LD_TPept_cat_dom"/>
</dbReference>
<keyword evidence="5 6" id="KW-0961">Cell wall biogenesis/degradation</keyword>
<evidence type="ECO:0000256" key="6">
    <source>
        <dbReference type="PROSITE-ProRule" id="PRU01373"/>
    </source>
</evidence>
<sequence length="327" mass="36479">MKSISLVSLFLFVDVGLFAGIIAVISVGMFNTPHTTLAESQLVLGNMTQHYPSLFPTPTIETVPIVISTSDDELNTAIGKQLELVYEKPNERRSYIISTKQVLSVYNKVSTINVEYIILDDRMLLTLVNDIGDYYSRDSSYEFAGRTFTSVDRSLDRQKLMHLLTNEFLSRLEGKGRTLLNITDKAVNSPATDGTLANKYLEVDKSQQAVYQWEGGVVVGSPVISTGLSGPTPNGTYYIKNHFENAWSPVANVWTPHWMAFAYNFDAKAWLGFHELPYWDGPHGAKIRRSIDTLGKPVTGGCIQLNIGDAKQVYDWAEDGMLLLIHD</sequence>
<dbReference type="InterPro" id="IPR038063">
    <property type="entry name" value="Transpep_catalytic_dom"/>
</dbReference>
<evidence type="ECO:0000256" key="7">
    <source>
        <dbReference type="SAM" id="Phobius"/>
    </source>
</evidence>
<feature type="active site" description="Nucleophile" evidence="6">
    <location>
        <position position="302"/>
    </location>
</feature>
<dbReference type="AlphaFoldDB" id="A0A2M7THA1"/>
<gene>
    <name evidence="9" type="ORF">COY32_05030</name>
</gene>
<protein>
    <recommendedName>
        <fullName evidence="8">L,D-TPase catalytic domain-containing protein</fullName>
    </recommendedName>
</protein>
<dbReference type="CDD" id="cd16913">
    <property type="entry name" value="YkuD_like"/>
    <property type="match status" value="1"/>
</dbReference>
<proteinExistence type="predicted"/>
<comment type="pathway">
    <text evidence="1 6">Cell wall biogenesis; peptidoglycan biosynthesis.</text>
</comment>
<feature type="transmembrane region" description="Helical" evidence="7">
    <location>
        <begin position="7"/>
        <end position="30"/>
    </location>
</feature>
<dbReference type="Gene3D" id="2.40.440.10">
    <property type="entry name" value="L,D-transpeptidase catalytic domain-like"/>
    <property type="match status" value="1"/>
</dbReference>
<evidence type="ECO:0000313" key="9">
    <source>
        <dbReference type="EMBL" id="PIZ45548.1"/>
    </source>
</evidence>